<evidence type="ECO:0000313" key="2">
    <source>
        <dbReference type="EMBL" id="NGY58899.1"/>
    </source>
</evidence>
<dbReference type="PANTHER" id="PTHR43162">
    <property type="match status" value="1"/>
</dbReference>
<dbReference type="Gene3D" id="3.40.50.720">
    <property type="entry name" value="NAD(P)-binding Rossmann-like Domain"/>
    <property type="match status" value="1"/>
</dbReference>
<dbReference type="InterPro" id="IPR016040">
    <property type="entry name" value="NAD(P)-bd_dom"/>
</dbReference>
<gene>
    <name evidence="2" type="ORF">G7043_08165</name>
</gene>
<keyword evidence="3" id="KW-1185">Reference proteome</keyword>
<proteinExistence type="predicted"/>
<dbReference type="Proteomes" id="UP000481360">
    <property type="component" value="Unassembled WGS sequence"/>
</dbReference>
<dbReference type="AlphaFoldDB" id="A0A7C9VWA9"/>
<comment type="caution">
    <text evidence="2">The sequence shown here is derived from an EMBL/GenBank/DDBJ whole genome shotgun (WGS) entry which is preliminary data.</text>
</comment>
<dbReference type="PANTHER" id="PTHR43162:SF1">
    <property type="entry name" value="PRESTALK A DIFFERENTIATION PROTEIN A"/>
    <property type="match status" value="1"/>
</dbReference>
<dbReference type="InterPro" id="IPR036291">
    <property type="entry name" value="NAD(P)-bd_dom_sf"/>
</dbReference>
<dbReference type="Pfam" id="PF13460">
    <property type="entry name" value="NAD_binding_10"/>
    <property type="match status" value="1"/>
</dbReference>
<dbReference type="RefSeq" id="WP_166044838.1">
    <property type="nucleotide sequence ID" value="NZ_JAAMPJ010000001.1"/>
</dbReference>
<protein>
    <submittedName>
        <fullName evidence="2">NmrA family NAD(P)-binding protein</fullName>
    </submittedName>
</protein>
<evidence type="ECO:0000259" key="1">
    <source>
        <dbReference type="Pfam" id="PF13460"/>
    </source>
</evidence>
<dbReference type="EMBL" id="JAAMPJ010000001">
    <property type="protein sequence ID" value="NGY58899.1"/>
    <property type="molecule type" value="Genomic_DNA"/>
</dbReference>
<name>A0A7C9VWA9_9PSEU</name>
<dbReference type="SUPFAM" id="SSF51735">
    <property type="entry name" value="NAD(P)-binding Rossmann-fold domains"/>
    <property type="match status" value="1"/>
</dbReference>
<evidence type="ECO:0000313" key="3">
    <source>
        <dbReference type="Proteomes" id="UP000481360"/>
    </source>
</evidence>
<dbReference type="Gene3D" id="3.90.25.10">
    <property type="entry name" value="UDP-galactose 4-epimerase, domain 1"/>
    <property type="match status" value="1"/>
</dbReference>
<sequence length="279" mass="29572">MILVTGATGRVGGSVMSQLLDKGESVRALVRDPQRAALPDGVQVVRGDLADPASLGPALDGVDSVFLVWPTIAADHAAPQAIAEIAKRAQRIVYLSSNGVSEDVTEGILGSHAKLERLIEDSGVEWTFLRPSGFAANTLAWAEQIRAEGVVRWVHGAARRALIHEGDIAAVGVVALTEEGHVGARHTITGPEAITQFELAQAIGLAIGRTVRFEETTPDDARQGLFADLPPQFVDEIMAAHAAMVTQPEKVTDTVEQLTGTPARTFGEWAADHAADFKP</sequence>
<feature type="domain" description="NAD(P)-binding" evidence="1">
    <location>
        <begin position="6"/>
        <end position="177"/>
    </location>
</feature>
<dbReference type="InterPro" id="IPR051604">
    <property type="entry name" value="Ergot_Alk_Oxidoreductase"/>
</dbReference>
<reference evidence="2 3" key="1">
    <citation type="submission" date="2020-03" db="EMBL/GenBank/DDBJ databases">
        <title>Isolation and identification of active actinomycetes.</title>
        <authorList>
            <person name="Sun X."/>
        </authorList>
    </citation>
    <scope>NUCLEOTIDE SEQUENCE [LARGE SCALE GENOMIC DNA]</scope>
    <source>
        <strain evidence="2 3">NEAU-D13</strain>
    </source>
</reference>
<organism evidence="2 3">
    <name type="scientific">Lentzea alba</name>
    <dbReference type="NCBI Taxonomy" id="2714351"/>
    <lineage>
        <taxon>Bacteria</taxon>
        <taxon>Bacillati</taxon>
        <taxon>Actinomycetota</taxon>
        <taxon>Actinomycetes</taxon>
        <taxon>Pseudonocardiales</taxon>
        <taxon>Pseudonocardiaceae</taxon>
        <taxon>Lentzea</taxon>
    </lineage>
</organism>
<accession>A0A7C9VWA9</accession>